<protein>
    <submittedName>
        <fullName evidence="1">Uncharacterized protein</fullName>
    </submittedName>
</protein>
<sequence>MKIDTSNHFHENSYTIDPNISMNPSIIGLFGYDTFNEIPDDSFDFIVMENQCCIPTALAFREIDRMAKSGADIKINFKFPYKNRMFVKEAINN</sequence>
<name>A0A481ZDJ0_9VIRU</name>
<reference evidence="1" key="1">
    <citation type="journal article" date="2019" name="MBio">
        <title>Virus Genomes from Deep Sea Sediments Expand the Ocean Megavirome and Support Independent Origins of Viral Gigantism.</title>
        <authorList>
            <person name="Backstrom D."/>
            <person name="Yutin N."/>
            <person name="Jorgensen S.L."/>
            <person name="Dharamshi J."/>
            <person name="Homa F."/>
            <person name="Zaremba-Niedwiedzka K."/>
            <person name="Spang A."/>
            <person name="Wolf Y.I."/>
            <person name="Koonin E.V."/>
            <person name="Ettema T.J."/>
        </authorList>
    </citation>
    <scope>NUCLEOTIDE SEQUENCE</scope>
</reference>
<accession>A0A481ZDJ0</accession>
<evidence type="ECO:0000313" key="1">
    <source>
        <dbReference type="EMBL" id="QBK93109.1"/>
    </source>
</evidence>
<proteinExistence type="predicted"/>
<dbReference type="EMBL" id="MK500590">
    <property type="protein sequence ID" value="QBK93109.1"/>
    <property type="molecule type" value="Genomic_DNA"/>
</dbReference>
<organism evidence="1">
    <name type="scientific">Pithovirus LCPAC403</name>
    <dbReference type="NCBI Taxonomy" id="2506596"/>
    <lineage>
        <taxon>Viruses</taxon>
        <taxon>Pithoviruses</taxon>
    </lineage>
</organism>
<gene>
    <name evidence="1" type="ORF">LCPAC403_02430</name>
</gene>